<keyword evidence="3 5" id="KW-0413">Isomerase</keyword>
<dbReference type="PATRIC" id="fig|717962.3.peg.1590"/>
<dbReference type="GO" id="GO:0000455">
    <property type="term" value="P:enzyme-directed rRNA pseudouridine synthesis"/>
    <property type="evidence" value="ECO:0007669"/>
    <property type="project" value="UniProtKB-ARBA"/>
</dbReference>
<name>D4J833_9FIRM</name>
<keyword evidence="2 4" id="KW-0694">RNA-binding</keyword>
<dbReference type="InterPro" id="IPR050343">
    <property type="entry name" value="RsuA_PseudoU_synthase"/>
</dbReference>
<dbReference type="SUPFAM" id="SSF55174">
    <property type="entry name" value="Alpha-L RNA-binding motif"/>
    <property type="match status" value="1"/>
</dbReference>
<dbReference type="SUPFAM" id="SSF55120">
    <property type="entry name" value="Pseudouridine synthase"/>
    <property type="match status" value="1"/>
</dbReference>
<dbReference type="NCBIfam" id="TIGR00093">
    <property type="entry name" value="pseudouridine synthase"/>
    <property type="match status" value="1"/>
</dbReference>
<dbReference type="Pfam" id="PF00849">
    <property type="entry name" value="PseudoU_synth_2"/>
    <property type="match status" value="1"/>
</dbReference>
<dbReference type="RefSeq" id="WP_015514073.1">
    <property type="nucleotide sequence ID" value="NC_021009.1"/>
</dbReference>
<dbReference type="Gene3D" id="3.30.70.1560">
    <property type="entry name" value="Alpha-L RNA-binding motif"/>
    <property type="match status" value="1"/>
</dbReference>
<dbReference type="GO" id="GO:0005829">
    <property type="term" value="C:cytosol"/>
    <property type="evidence" value="ECO:0007669"/>
    <property type="project" value="UniProtKB-ARBA"/>
</dbReference>
<dbReference type="InterPro" id="IPR042092">
    <property type="entry name" value="PsdUridine_s_RsuA/RluB/E/F_cat"/>
</dbReference>
<dbReference type="InterPro" id="IPR018496">
    <property type="entry name" value="PsdUridine_synth_RsuA/RluB_CS"/>
</dbReference>
<dbReference type="InterPro" id="IPR036986">
    <property type="entry name" value="S4_RNA-bd_sf"/>
</dbReference>
<dbReference type="HOGENOM" id="CLU_024979_1_2_9"/>
<dbReference type="GO" id="GO:0003723">
    <property type="term" value="F:RNA binding"/>
    <property type="evidence" value="ECO:0007669"/>
    <property type="project" value="UniProtKB-KW"/>
</dbReference>
<dbReference type="PROSITE" id="PS01149">
    <property type="entry name" value="PSI_RSU"/>
    <property type="match status" value="1"/>
</dbReference>
<dbReference type="InterPro" id="IPR000748">
    <property type="entry name" value="PsdUridine_synth_RsuA/RluB/E/F"/>
</dbReference>
<feature type="domain" description="RNA-binding S4" evidence="6">
    <location>
        <begin position="5"/>
        <end position="63"/>
    </location>
</feature>
<dbReference type="InterPro" id="IPR020103">
    <property type="entry name" value="PsdUridine_synth_cat_dom_sf"/>
</dbReference>
<proteinExistence type="inferred from homology"/>
<evidence type="ECO:0000313" key="7">
    <source>
        <dbReference type="EMBL" id="CBK80504.1"/>
    </source>
</evidence>
<evidence type="ECO:0000313" key="8">
    <source>
        <dbReference type="Proteomes" id="UP000008798"/>
    </source>
</evidence>
<dbReference type="PANTHER" id="PTHR47683:SF4">
    <property type="entry name" value="PSEUDOURIDINE SYNTHASE"/>
    <property type="match status" value="1"/>
</dbReference>
<evidence type="ECO:0000256" key="2">
    <source>
        <dbReference type="ARBA" id="ARBA00022884"/>
    </source>
</evidence>
<reference evidence="7 8" key="2">
    <citation type="submission" date="2010-03" db="EMBL/GenBank/DDBJ databases">
        <authorList>
            <person name="Pajon A."/>
        </authorList>
    </citation>
    <scope>NUCLEOTIDE SEQUENCE [LARGE SCALE GENOMIC DNA]</scope>
    <source>
        <strain evidence="7 8">GD/7</strain>
    </source>
</reference>
<accession>D4J833</accession>
<sequence length="250" mass="28124">MKTSFRLDKYLADMSVGTRSEVKNLIKKGLVTVNGEVIRKPEYKVDIEKDDLVCRGEPVAYQTLVYYMLNKPAGVISATNDPKQKTVLDLITDKSRKDLFPVGRLDKDTEGLLLITNDGDLAHQLLSPKKHVDKVYRARIEGQVTAEDAALFAKGLGIDDEDGAWRAMPAKLNILSSGPESEIEITIREGKFHQIKRMFEAVDKKVVYLKRLSMGSLRLDETLALGEYRELTEDEVQALKESKGHTNDEE</sequence>
<dbReference type="FunFam" id="3.30.70.1560:FF:000001">
    <property type="entry name" value="Pseudouridine synthase"/>
    <property type="match status" value="1"/>
</dbReference>
<dbReference type="AlphaFoldDB" id="D4J833"/>
<evidence type="ECO:0000256" key="4">
    <source>
        <dbReference type="PROSITE-ProRule" id="PRU00182"/>
    </source>
</evidence>
<gene>
    <name evidence="7" type="ORF">CC1_17540</name>
</gene>
<reference evidence="7 8" key="1">
    <citation type="submission" date="2010-03" db="EMBL/GenBank/DDBJ databases">
        <title>The genome sequence of Coprococcus catus GD/7.</title>
        <authorList>
            <consortium name="metaHIT consortium -- http://www.metahit.eu/"/>
            <person name="Pajon A."/>
            <person name="Turner K."/>
            <person name="Parkhill J."/>
            <person name="Duncan S."/>
            <person name="Flint H."/>
        </authorList>
    </citation>
    <scope>NUCLEOTIDE SEQUENCE [LARGE SCALE GENOMIC DNA]</scope>
    <source>
        <strain evidence="7 8">GD/7</strain>
    </source>
</reference>
<dbReference type="EMBL" id="FP929038">
    <property type="protein sequence ID" value="CBK80504.1"/>
    <property type="molecule type" value="Genomic_DNA"/>
</dbReference>
<dbReference type="PROSITE" id="PS50889">
    <property type="entry name" value="S4"/>
    <property type="match status" value="1"/>
</dbReference>
<dbReference type="CDD" id="cd02553">
    <property type="entry name" value="PseudoU_synth_RsuA"/>
    <property type="match status" value="1"/>
</dbReference>
<comment type="similarity">
    <text evidence="1 5">Belongs to the pseudouridine synthase RsuA family.</text>
</comment>
<dbReference type="GO" id="GO:0120159">
    <property type="term" value="F:rRNA pseudouridine synthase activity"/>
    <property type="evidence" value="ECO:0007669"/>
    <property type="project" value="UniProtKB-ARBA"/>
</dbReference>
<dbReference type="InterPro" id="IPR020094">
    <property type="entry name" value="TruA/RsuA/RluB/E/F_N"/>
</dbReference>
<organism evidence="7 8">
    <name type="scientific">Coprococcus catus GD/7</name>
    <dbReference type="NCBI Taxonomy" id="717962"/>
    <lineage>
        <taxon>Bacteria</taxon>
        <taxon>Bacillati</taxon>
        <taxon>Bacillota</taxon>
        <taxon>Clostridia</taxon>
        <taxon>Lachnospirales</taxon>
        <taxon>Lachnospiraceae</taxon>
        <taxon>Coprococcus</taxon>
    </lineage>
</organism>
<dbReference type="Proteomes" id="UP000008798">
    <property type="component" value="Chromosome"/>
</dbReference>
<dbReference type="Pfam" id="PF01479">
    <property type="entry name" value="S4"/>
    <property type="match status" value="1"/>
</dbReference>
<dbReference type="EC" id="5.4.99.-" evidence="5"/>
<dbReference type="STRING" id="717962.CC1_17540"/>
<protein>
    <recommendedName>
        <fullName evidence="5">Pseudouridine synthase</fullName>
        <ecNumber evidence="5">5.4.99.-</ecNumber>
    </recommendedName>
</protein>
<dbReference type="CDD" id="cd00165">
    <property type="entry name" value="S4"/>
    <property type="match status" value="1"/>
</dbReference>
<dbReference type="KEGG" id="cct:CC1_17540"/>
<evidence type="ECO:0000256" key="3">
    <source>
        <dbReference type="ARBA" id="ARBA00023235"/>
    </source>
</evidence>
<evidence type="ECO:0000256" key="1">
    <source>
        <dbReference type="ARBA" id="ARBA00008348"/>
    </source>
</evidence>
<evidence type="ECO:0000259" key="6">
    <source>
        <dbReference type="SMART" id="SM00363"/>
    </source>
</evidence>
<dbReference type="InterPro" id="IPR002942">
    <property type="entry name" value="S4_RNA-bd"/>
</dbReference>
<dbReference type="Gene3D" id="3.30.70.580">
    <property type="entry name" value="Pseudouridine synthase I, catalytic domain, N-terminal subdomain"/>
    <property type="match status" value="1"/>
</dbReference>
<dbReference type="Gene3D" id="3.10.290.10">
    <property type="entry name" value="RNA-binding S4 domain"/>
    <property type="match status" value="1"/>
</dbReference>
<dbReference type="InterPro" id="IPR006145">
    <property type="entry name" value="PsdUridine_synth_RsuA/RluA"/>
</dbReference>
<evidence type="ECO:0000256" key="5">
    <source>
        <dbReference type="RuleBase" id="RU003887"/>
    </source>
</evidence>
<dbReference type="PANTHER" id="PTHR47683">
    <property type="entry name" value="PSEUDOURIDINE SYNTHASE FAMILY PROTEIN-RELATED"/>
    <property type="match status" value="1"/>
</dbReference>
<dbReference type="SMART" id="SM00363">
    <property type="entry name" value="S4"/>
    <property type="match status" value="1"/>
</dbReference>